<name>A0A6J4MEG2_9ACTN</name>
<accession>A0A6J4MEG2</accession>
<reference evidence="1" key="1">
    <citation type="submission" date="2020-02" db="EMBL/GenBank/DDBJ databases">
        <authorList>
            <person name="Meier V. D."/>
        </authorList>
    </citation>
    <scope>NUCLEOTIDE SEQUENCE</scope>
    <source>
        <strain evidence="1">AVDCRST_MAG46</strain>
    </source>
</reference>
<evidence type="ECO:0000313" key="1">
    <source>
        <dbReference type="EMBL" id="CAA9355570.1"/>
    </source>
</evidence>
<organism evidence="1">
    <name type="scientific">uncultured Nocardioidaceae bacterium</name>
    <dbReference type="NCBI Taxonomy" id="253824"/>
    <lineage>
        <taxon>Bacteria</taxon>
        <taxon>Bacillati</taxon>
        <taxon>Actinomycetota</taxon>
        <taxon>Actinomycetes</taxon>
        <taxon>Propionibacteriales</taxon>
        <taxon>Nocardioidaceae</taxon>
        <taxon>environmental samples</taxon>
    </lineage>
</organism>
<gene>
    <name evidence="1" type="ORF">AVDCRST_MAG46-2887</name>
</gene>
<dbReference type="EMBL" id="CADCUD010000200">
    <property type="protein sequence ID" value="CAA9355570.1"/>
    <property type="molecule type" value="Genomic_DNA"/>
</dbReference>
<protein>
    <submittedName>
        <fullName evidence="1">Uncharacterized protein</fullName>
    </submittedName>
</protein>
<sequence>MGFKGGAGTSAGSLSIAAAREVVHARRAYQRHPVVRTDGHGCSSRGG</sequence>
<dbReference type="AlphaFoldDB" id="A0A6J4MEG2"/>
<proteinExistence type="predicted"/>